<protein>
    <submittedName>
        <fullName evidence="2">DNA-binding GntR family transcriptional regulator</fullName>
    </submittedName>
</protein>
<gene>
    <name evidence="2" type="ORF">HNP84_000425</name>
</gene>
<name>A0A840P0E2_9ACTN</name>
<accession>A0A840P0E2</accession>
<dbReference type="Pfam" id="PF07702">
    <property type="entry name" value="UTRA"/>
    <property type="match status" value="1"/>
</dbReference>
<dbReference type="InterPro" id="IPR028978">
    <property type="entry name" value="Chorismate_lyase_/UTRA_dom_sf"/>
</dbReference>
<organism evidence="2 3">
    <name type="scientific">Thermocatellispora tengchongensis</name>
    <dbReference type="NCBI Taxonomy" id="1073253"/>
    <lineage>
        <taxon>Bacteria</taxon>
        <taxon>Bacillati</taxon>
        <taxon>Actinomycetota</taxon>
        <taxon>Actinomycetes</taxon>
        <taxon>Streptosporangiales</taxon>
        <taxon>Streptosporangiaceae</taxon>
        <taxon>Thermocatellispora</taxon>
    </lineage>
</organism>
<proteinExistence type="predicted"/>
<evidence type="ECO:0000313" key="2">
    <source>
        <dbReference type="EMBL" id="MBB5130737.1"/>
    </source>
</evidence>
<evidence type="ECO:0000259" key="1">
    <source>
        <dbReference type="Pfam" id="PF07702"/>
    </source>
</evidence>
<dbReference type="EMBL" id="JACHGN010000001">
    <property type="protein sequence ID" value="MBB5130737.1"/>
    <property type="molecule type" value="Genomic_DNA"/>
</dbReference>
<keyword evidence="3" id="KW-1185">Reference proteome</keyword>
<dbReference type="InterPro" id="IPR011663">
    <property type="entry name" value="UTRA"/>
</dbReference>
<dbReference type="AlphaFoldDB" id="A0A840P0E2"/>
<keyword evidence="2" id="KW-0238">DNA-binding</keyword>
<sequence>MHTELAEALGTPLTGAVEELVSRMPTPAETELLHLPPGTPVVELTRVIHAGERPVEVTLWLFDASRHRFVYEVPID</sequence>
<dbReference type="GO" id="GO:0003677">
    <property type="term" value="F:DNA binding"/>
    <property type="evidence" value="ECO:0007669"/>
    <property type="project" value="UniProtKB-KW"/>
</dbReference>
<evidence type="ECO:0000313" key="3">
    <source>
        <dbReference type="Proteomes" id="UP000578449"/>
    </source>
</evidence>
<feature type="domain" description="UbiC transcription regulator-associated" evidence="1">
    <location>
        <begin position="4"/>
        <end position="68"/>
    </location>
</feature>
<comment type="caution">
    <text evidence="2">The sequence shown here is derived from an EMBL/GenBank/DDBJ whole genome shotgun (WGS) entry which is preliminary data.</text>
</comment>
<dbReference type="GO" id="GO:0006355">
    <property type="term" value="P:regulation of DNA-templated transcription"/>
    <property type="evidence" value="ECO:0007669"/>
    <property type="project" value="InterPro"/>
</dbReference>
<dbReference type="Proteomes" id="UP000578449">
    <property type="component" value="Unassembled WGS sequence"/>
</dbReference>
<reference evidence="2 3" key="1">
    <citation type="submission" date="2020-08" db="EMBL/GenBank/DDBJ databases">
        <title>Genomic Encyclopedia of Type Strains, Phase IV (KMG-IV): sequencing the most valuable type-strain genomes for metagenomic binning, comparative biology and taxonomic classification.</title>
        <authorList>
            <person name="Goeker M."/>
        </authorList>
    </citation>
    <scope>NUCLEOTIDE SEQUENCE [LARGE SCALE GENOMIC DNA]</scope>
    <source>
        <strain evidence="2 3">DSM 45615</strain>
    </source>
</reference>
<dbReference type="SUPFAM" id="SSF64288">
    <property type="entry name" value="Chorismate lyase-like"/>
    <property type="match status" value="1"/>
</dbReference>
<dbReference type="Gene3D" id="3.40.1410.10">
    <property type="entry name" value="Chorismate lyase-like"/>
    <property type="match status" value="1"/>
</dbReference>